<dbReference type="EMBL" id="BAMX01000031">
    <property type="protein sequence ID" value="GAN66889.1"/>
    <property type="molecule type" value="Genomic_DNA"/>
</dbReference>
<comment type="caution">
    <text evidence="1">The sequence shown here is derived from an EMBL/GenBank/DDBJ whole genome shotgun (WGS) entry which is preliminary data.</text>
</comment>
<dbReference type="Proteomes" id="UP000032670">
    <property type="component" value="Unassembled WGS sequence"/>
</dbReference>
<proteinExistence type="predicted"/>
<gene>
    <name evidence="1" type="ORF">Abor_031_055</name>
</gene>
<reference evidence="1 2" key="1">
    <citation type="submission" date="2012-11" db="EMBL/GenBank/DDBJ databases">
        <title>Whole genome sequence of Acetobacter orientalis 21F-2.</title>
        <authorList>
            <person name="Azuma Y."/>
            <person name="Higashiura N."/>
            <person name="Hirakawa H."/>
            <person name="Matsushita K."/>
        </authorList>
    </citation>
    <scope>NUCLEOTIDE SEQUENCE [LARGE SCALE GENOMIC DNA]</scope>
    <source>
        <strain evidence="1 2">21F-2</strain>
    </source>
</reference>
<sequence>MKKFTVGQRVSVPARQEPEVAGTIAEIKNTQAGHVVVIDTDDGWPILTEARRLKSLEPVDPVLPPEGTGGVTHWLRDRDGSLWPFTWSIWEDVWLTYNSKLTPQKAGALGFVYAGPCVEIEE</sequence>
<accession>A0A6N3SXW7</accession>
<evidence type="ECO:0000313" key="2">
    <source>
        <dbReference type="Proteomes" id="UP000032670"/>
    </source>
</evidence>
<protein>
    <submittedName>
        <fullName evidence="1">Uncharacterized protein</fullName>
    </submittedName>
</protein>
<dbReference type="STRING" id="1231341.Abor_031_055"/>
<organism evidence="1 2">
    <name type="scientific">Acetobacter orientalis</name>
    <dbReference type="NCBI Taxonomy" id="146474"/>
    <lineage>
        <taxon>Bacteria</taxon>
        <taxon>Pseudomonadati</taxon>
        <taxon>Pseudomonadota</taxon>
        <taxon>Alphaproteobacteria</taxon>
        <taxon>Acetobacterales</taxon>
        <taxon>Acetobacteraceae</taxon>
        <taxon>Acetobacter</taxon>
    </lineage>
</organism>
<accession>A0A0D6NLG9</accession>
<name>A0A0D6NLG9_9PROT</name>
<dbReference type="AlphaFoldDB" id="A0A0D6NLG9"/>
<keyword evidence="2" id="KW-1185">Reference proteome</keyword>
<evidence type="ECO:0000313" key="1">
    <source>
        <dbReference type="EMBL" id="GAN66889.1"/>
    </source>
</evidence>